<dbReference type="CDD" id="cd01166">
    <property type="entry name" value="KdgK"/>
    <property type="match status" value="1"/>
</dbReference>
<feature type="domain" description="DUF2090" evidence="7">
    <location>
        <begin position="358"/>
        <end position="652"/>
    </location>
</feature>
<proteinExistence type="inferred from homology"/>
<dbReference type="InterPro" id="IPR030830">
    <property type="entry name" value="Myo_inos_IolC"/>
</dbReference>
<evidence type="ECO:0000313" key="8">
    <source>
        <dbReference type="EMBL" id="RTZ78429.1"/>
    </source>
</evidence>
<dbReference type="EMBL" id="QNZL01000207">
    <property type="protein sequence ID" value="RTZ78429.1"/>
    <property type="molecule type" value="Genomic_DNA"/>
</dbReference>
<evidence type="ECO:0000259" key="6">
    <source>
        <dbReference type="Pfam" id="PF00294"/>
    </source>
</evidence>
<keyword evidence="5" id="KW-0067">ATP-binding</keyword>
<organism evidence="8 9">
    <name type="scientific">SAR324 cluster bacterium</name>
    <dbReference type="NCBI Taxonomy" id="2024889"/>
    <lineage>
        <taxon>Bacteria</taxon>
        <taxon>Deltaproteobacteria</taxon>
        <taxon>SAR324 cluster</taxon>
    </lineage>
</organism>
<keyword evidence="2 8" id="KW-0808">Transferase</keyword>
<dbReference type="PROSITE" id="PS00583">
    <property type="entry name" value="PFKB_KINASES_1"/>
    <property type="match status" value="1"/>
</dbReference>
<evidence type="ECO:0000256" key="2">
    <source>
        <dbReference type="ARBA" id="ARBA00022679"/>
    </source>
</evidence>
<dbReference type="Gene3D" id="3.40.1190.20">
    <property type="match status" value="1"/>
</dbReference>
<dbReference type="Pfam" id="PF09863">
    <property type="entry name" value="DUF2090"/>
    <property type="match status" value="1"/>
</dbReference>
<dbReference type="Proteomes" id="UP000286801">
    <property type="component" value="Unassembled WGS sequence"/>
</dbReference>
<dbReference type="GO" id="GO:0047590">
    <property type="term" value="F:5-dehydro-2-deoxygluconokinase activity"/>
    <property type="evidence" value="ECO:0007669"/>
    <property type="project" value="UniProtKB-EC"/>
</dbReference>
<gene>
    <name evidence="8" type="primary">iolC</name>
    <name evidence="8" type="ORF">DSY97_07650</name>
</gene>
<dbReference type="GO" id="GO:0005524">
    <property type="term" value="F:ATP binding"/>
    <property type="evidence" value="ECO:0007669"/>
    <property type="project" value="UniProtKB-KW"/>
</dbReference>
<sequence length="653" mass="72837">MSNTSNLIDNSRPLDLICMGRVAVDFYAEQVHSPLEDAQSFRKYLGGCAGNTAVGTVRLGLKSAMFSCVGADDMGVYLRNVLTNEGVDTSLLRNTPEHLTALVLLGVSPPDRFPLIFYRENCADMQILPSDANPEIFKNAKALLITGTGLSTPSMREATRQAVKVAKESGCAVILDIDYRPVLWGLTDAGDGETRFVASKTVTQELQPFLAELDLIVGTEEEILIAGSESYETETLESCLAAIRKQSSATVVLKRGAEGCEVFSPESSTPISARSFPIEVLNILGAGDAFMSGFLRGWLRNENLETCALYGNACGALVVTRHGCSPASPSFAEIEYFISNFDNFPNLAQHPHQTFWSKMNQLHLRTELRQPQNPERPVREELLILAYDHRTQFEDSCRENDLPLDLISTFKEQVYKGFQKVHEGNKNKGLAILIDPEYGQTILNNSADADYVIGVPIEKAGAFPLSWLKDGSLYQQLLERPAGWLVKVLWHFHTQMSPEEKEVQLSQLRKLNEVCTALKRKLMIELIIPEDFPETGSSLGETMSEVYQAGISPFWWKITALDTEKEWQTMTATLDKYDPDVGVIILGKNAPIEQLKTWFSVARSTPHTCGFAIGRSIFWEAWEQFAEGKINKSEVSEMIAERYQQVIDIWHNI</sequence>
<dbReference type="InterPro" id="IPR011611">
    <property type="entry name" value="PfkB_dom"/>
</dbReference>
<dbReference type="EC" id="2.7.1.92" evidence="8"/>
<dbReference type="InterPro" id="IPR029056">
    <property type="entry name" value="Ribokinase-like"/>
</dbReference>
<evidence type="ECO:0000313" key="9">
    <source>
        <dbReference type="Proteomes" id="UP000286801"/>
    </source>
</evidence>
<dbReference type="Pfam" id="PF00294">
    <property type="entry name" value="PfkB"/>
    <property type="match status" value="1"/>
</dbReference>
<comment type="caution">
    <text evidence="8">The sequence shown here is derived from an EMBL/GenBank/DDBJ whole genome shotgun (WGS) entry which is preliminary data.</text>
</comment>
<evidence type="ECO:0000256" key="1">
    <source>
        <dbReference type="ARBA" id="ARBA00010688"/>
    </source>
</evidence>
<dbReference type="InterPro" id="IPR013785">
    <property type="entry name" value="Aldolase_TIM"/>
</dbReference>
<dbReference type="InterPro" id="IPR023314">
    <property type="entry name" value="Myo_inos_IolC-like_sf"/>
</dbReference>
<evidence type="ECO:0000259" key="7">
    <source>
        <dbReference type="Pfam" id="PF09863"/>
    </source>
</evidence>
<dbReference type="InterPro" id="IPR018659">
    <property type="entry name" value="DUF2090"/>
</dbReference>
<dbReference type="Gene3D" id="3.20.20.70">
    <property type="entry name" value="Aldolase class I"/>
    <property type="match status" value="1"/>
</dbReference>
<protein>
    <submittedName>
        <fullName evidence="8">5-dehydro-2-deoxygluconokinase</fullName>
        <ecNumber evidence="8">2.7.1.92</ecNumber>
    </submittedName>
</protein>
<comment type="similarity">
    <text evidence="1">Belongs to the carbohydrate kinase PfkB family.</text>
</comment>
<feature type="domain" description="Carbohydrate kinase PfkB" evidence="6">
    <location>
        <begin position="16"/>
        <end position="329"/>
    </location>
</feature>
<evidence type="ECO:0000256" key="4">
    <source>
        <dbReference type="ARBA" id="ARBA00022777"/>
    </source>
</evidence>
<evidence type="ECO:0000256" key="3">
    <source>
        <dbReference type="ARBA" id="ARBA00022741"/>
    </source>
</evidence>
<dbReference type="AlphaFoldDB" id="A0A432G4H7"/>
<dbReference type="SUPFAM" id="SSF53613">
    <property type="entry name" value="Ribokinase-like"/>
    <property type="match status" value="1"/>
</dbReference>
<dbReference type="NCBIfam" id="TIGR04382">
    <property type="entry name" value="myo_inos_iolC_N"/>
    <property type="match status" value="1"/>
</dbReference>
<dbReference type="PANTHER" id="PTHR43085">
    <property type="entry name" value="HEXOKINASE FAMILY MEMBER"/>
    <property type="match status" value="1"/>
</dbReference>
<reference evidence="8 9" key="1">
    <citation type="submission" date="2018-06" db="EMBL/GenBank/DDBJ databases">
        <title>Combined omics and stable isotope probing to characterize newly discovered Mariana Back-Arc vent microbial communities.</title>
        <authorList>
            <person name="Trembath-Reichert E."/>
            <person name="Huber J.A."/>
        </authorList>
    </citation>
    <scope>NUCLEOTIDE SEQUENCE [LARGE SCALE GENOMIC DNA]</scope>
    <source>
        <strain evidence="8">MAG 63_1</strain>
    </source>
</reference>
<dbReference type="InterPro" id="IPR002173">
    <property type="entry name" value="Carboh/pur_kinase_PfkB_CS"/>
</dbReference>
<accession>A0A432G4H7</accession>
<keyword evidence="3" id="KW-0547">Nucleotide-binding</keyword>
<dbReference type="PANTHER" id="PTHR43085:SF49">
    <property type="entry name" value="5-DEHYDRO-2-DEOXYGLUCONOKINASE"/>
    <property type="match status" value="1"/>
</dbReference>
<evidence type="ECO:0000256" key="5">
    <source>
        <dbReference type="ARBA" id="ARBA00022840"/>
    </source>
</evidence>
<dbReference type="Gene3D" id="2.20.150.10">
    <property type="entry name" value="putative 5-dehydro-2- deoxygluconokinase"/>
    <property type="match status" value="1"/>
</dbReference>
<keyword evidence="4 8" id="KW-0418">Kinase</keyword>
<name>A0A432G4H7_9DELT</name>
<dbReference type="InterPro" id="IPR050306">
    <property type="entry name" value="PfkB_Carbo_kinase"/>
</dbReference>